<gene>
    <name evidence="1" type="ORF">PSS4_v1_490058</name>
</gene>
<protein>
    <submittedName>
        <fullName evidence="1">Uncharacterized protein</fullName>
    </submittedName>
</protein>
<reference evidence="1" key="1">
    <citation type="submission" date="2015-10" db="EMBL/GenBank/DDBJ databases">
        <authorList>
            <person name="Gilbert D.G."/>
        </authorList>
    </citation>
    <scope>NUCLEOTIDE SEQUENCE</scope>
    <source>
        <strain evidence="1">Phyl III-seqv23</strain>
    </source>
</reference>
<sequence>MSLSSSATFTRPTLICSDMTPVASATPSVRMHCASCMEYGRPVFADTPVRLLMAMMVSFWVFDMMAPTYEQIGVWLTGR</sequence>
<proteinExistence type="predicted"/>
<organism evidence="1">
    <name type="scientific">Ralstonia solanacearum</name>
    <name type="common">Pseudomonas solanacearum</name>
    <dbReference type="NCBI Taxonomy" id="305"/>
    <lineage>
        <taxon>Bacteria</taxon>
        <taxon>Pseudomonadati</taxon>
        <taxon>Pseudomonadota</taxon>
        <taxon>Betaproteobacteria</taxon>
        <taxon>Burkholderiales</taxon>
        <taxon>Burkholderiaceae</taxon>
        <taxon>Ralstonia</taxon>
        <taxon>Ralstonia solanacearum species complex</taxon>
    </lineage>
</organism>
<dbReference type="EMBL" id="LN899821">
    <property type="protein sequence ID" value="CUV18168.1"/>
    <property type="molecule type" value="Genomic_DNA"/>
</dbReference>
<dbReference type="AlphaFoldDB" id="A0A0S4U7E2"/>
<name>A0A0S4U7E2_RALSL</name>
<evidence type="ECO:0000313" key="1">
    <source>
        <dbReference type="EMBL" id="CUV18168.1"/>
    </source>
</evidence>
<accession>A0A0S4U7E2</accession>